<name>E6SWA1_BACT6</name>
<dbReference type="GO" id="GO:0016020">
    <property type="term" value="C:membrane"/>
    <property type="evidence" value="ECO:0007669"/>
    <property type="project" value="TreeGrafter"/>
</dbReference>
<keyword evidence="1" id="KW-0732">Signal</keyword>
<evidence type="ECO:0000259" key="2">
    <source>
        <dbReference type="Pfam" id="PF00561"/>
    </source>
</evidence>
<dbReference type="Gene3D" id="3.40.50.1820">
    <property type="entry name" value="alpha/beta hydrolase"/>
    <property type="match status" value="1"/>
</dbReference>
<dbReference type="OrthoDB" id="9808398at2"/>
<feature type="signal peptide" evidence="1">
    <location>
        <begin position="1"/>
        <end position="21"/>
    </location>
</feature>
<evidence type="ECO:0000256" key="1">
    <source>
        <dbReference type="SAM" id="SignalP"/>
    </source>
</evidence>
<sequence length="280" mass="31327">MAMKRLLWTLMVLGACALAFAQDYPFSIVESGTGEQAVILIPGFACSGDVWTETVEALKDDCTCYVLTFAGFAGTAPEEHPSFGRWKTQIAEFIKDKRMERPVLMGHSMGGGLALAIAAEFPELVQKVVVVDALPCLQALTVPGFKPSSDNHCREVVNRIVSMDDSRFAQMQRMGAATLTTDSLKCTEIVNWGLASDRKTYAELFCDFSNTDLRECIRYITVPSLILLEPSFRNLDTMIKEQYKNLSGAQIKYADKGLHFIMFDDKEWFLSQIRAFITER</sequence>
<dbReference type="PANTHER" id="PTHR43798:SF33">
    <property type="entry name" value="HYDROLASE, PUTATIVE (AFU_ORTHOLOGUE AFUA_2G14860)-RELATED"/>
    <property type="match status" value="1"/>
</dbReference>
<dbReference type="STRING" id="693979.Bache_1571"/>
<reference evidence="3 4" key="2">
    <citation type="journal article" date="2011" name="Stand. Genomic Sci.">
        <title>Complete genome sequence of Bacteroides helcogenes type strain (P 36-108).</title>
        <authorList>
            <person name="Pati A."/>
            <person name="Gronow S."/>
            <person name="Zeytun A."/>
            <person name="Lapidus A."/>
            <person name="Nolan M."/>
            <person name="Hammon N."/>
            <person name="Deshpande S."/>
            <person name="Cheng J.F."/>
            <person name="Tapia R."/>
            <person name="Han C."/>
            <person name="Goodwin L."/>
            <person name="Pitluck S."/>
            <person name="Liolios K."/>
            <person name="Pagani I."/>
            <person name="Ivanova N."/>
            <person name="Mavromatis K."/>
            <person name="Chen A."/>
            <person name="Palaniappan K."/>
            <person name="Land M."/>
            <person name="Hauser L."/>
            <person name="Chang Y.J."/>
            <person name="Jeffries C.D."/>
            <person name="Detter J.C."/>
            <person name="Brambilla E."/>
            <person name="Rohde M."/>
            <person name="Goker M."/>
            <person name="Woyke T."/>
            <person name="Bristow J."/>
            <person name="Eisen J.A."/>
            <person name="Markowitz V."/>
            <person name="Hugenholtz P."/>
            <person name="Kyrpides N.C."/>
            <person name="Klenk H.P."/>
            <person name="Lucas S."/>
        </authorList>
    </citation>
    <scope>NUCLEOTIDE SEQUENCE [LARGE SCALE GENOMIC DNA]</scope>
    <source>
        <strain evidence="4">ATCC 35417 / DSM 20613 / JCM 6297 / CCUG 15421 / P 36-108</strain>
    </source>
</reference>
<accession>E6SWA1</accession>
<protein>
    <submittedName>
        <fullName evidence="3">Alpha/beta hydrolase fold protein</fullName>
    </submittedName>
</protein>
<dbReference type="PATRIC" id="fig|693979.3.peg.1663"/>
<dbReference type="eggNOG" id="COG0596">
    <property type="taxonomic scope" value="Bacteria"/>
</dbReference>
<dbReference type="PANTHER" id="PTHR43798">
    <property type="entry name" value="MONOACYLGLYCEROL LIPASE"/>
    <property type="match status" value="1"/>
</dbReference>
<dbReference type="AlphaFoldDB" id="E6SWA1"/>
<evidence type="ECO:0000313" key="4">
    <source>
        <dbReference type="Proteomes" id="UP000008630"/>
    </source>
</evidence>
<keyword evidence="4" id="KW-1185">Reference proteome</keyword>
<gene>
    <name evidence="3" type="ordered locus">Bache_1571</name>
</gene>
<keyword evidence="3" id="KW-0378">Hydrolase</keyword>
<organism evidence="3 4">
    <name type="scientific">Bacteroides helcogenes (strain ATCC 35417 / DSM 20613 / JCM 6297 / CCUG 15421 / P 36-108)</name>
    <dbReference type="NCBI Taxonomy" id="693979"/>
    <lineage>
        <taxon>Bacteria</taxon>
        <taxon>Pseudomonadati</taxon>
        <taxon>Bacteroidota</taxon>
        <taxon>Bacteroidia</taxon>
        <taxon>Bacteroidales</taxon>
        <taxon>Bacteroidaceae</taxon>
        <taxon>Bacteroides</taxon>
    </lineage>
</organism>
<dbReference type="EMBL" id="CP002352">
    <property type="protein sequence ID" value="ADV43576.1"/>
    <property type="molecule type" value="Genomic_DNA"/>
</dbReference>
<reference key="1">
    <citation type="submission" date="2010-11" db="EMBL/GenBank/DDBJ databases">
        <title>The complete genome of Bacteroides helcogenes P 36-108.</title>
        <authorList>
            <consortium name="US DOE Joint Genome Institute (JGI-PGF)"/>
            <person name="Lucas S."/>
            <person name="Copeland A."/>
            <person name="Lapidus A."/>
            <person name="Bruce D."/>
            <person name="Goodwin L."/>
            <person name="Pitluck S."/>
            <person name="Kyrpides N."/>
            <person name="Mavromatis K."/>
            <person name="Ivanova N."/>
            <person name="Zeytun A."/>
            <person name="Brettin T."/>
            <person name="Detter J.C."/>
            <person name="Tapia R."/>
            <person name="Han C."/>
            <person name="Land M."/>
            <person name="Hauser L."/>
            <person name="Markowitz V."/>
            <person name="Cheng J.-F."/>
            <person name="Hugenholtz P."/>
            <person name="Woyke T."/>
            <person name="Wu D."/>
            <person name="Gronow S."/>
            <person name="Wellnitz S."/>
            <person name="Brambilla E."/>
            <person name="Klenk H.-P."/>
            <person name="Eisen J.A."/>
        </authorList>
    </citation>
    <scope>NUCLEOTIDE SEQUENCE</scope>
    <source>
        <strain>P 36-108</strain>
    </source>
</reference>
<dbReference type="SUPFAM" id="SSF53474">
    <property type="entry name" value="alpha/beta-Hydrolases"/>
    <property type="match status" value="1"/>
</dbReference>
<dbReference type="KEGG" id="bhl:Bache_1571"/>
<dbReference type="Pfam" id="PF00561">
    <property type="entry name" value="Abhydrolase_1"/>
    <property type="match status" value="1"/>
</dbReference>
<dbReference type="Proteomes" id="UP000008630">
    <property type="component" value="Chromosome"/>
</dbReference>
<dbReference type="HOGENOM" id="CLU_071771_0_0_10"/>
<dbReference type="InterPro" id="IPR000073">
    <property type="entry name" value="AB_hydrolase_1"/>
</dbReference>
<feature type="chain" id="PRO_5003209387" evidence="1">
    <location>
        <begin position="22"/>
        <end position="280"/>
    </location>
</feature>
<evidence type="ECO:0000313" key="3">
    <source>
        <dbReference type="EMBL" id="ADV43576.1"/>
    </source>
</evidence>
<dbReference type="InterPro" id="IPR029058">
    <property type="entry name" value="AB_hydrolase_fold"/>
</dbReference>
<dbReference type="PRINTS" id="PR00111">
    <property type="entry name" value="ABHYDROLASE"/>
</dbReference>
<proteinExistence type="predicted"/>
<feature type="domain" description="AB hydrolase-1" evidence="2">
    <location>
        <begin position="37"/>
        <end position="135"/>
    </location>
</feature>
<dbReference type="PROSITE" id="PS51257">
    <property type="entry name" value="PROKAR_LIPOPROTEIN"/>
    <property type="match status" value="1"/>
</dbReference>
<dbReference type="InterPro" id="IPR050266">
    <property type="entry name" value="AB_hydrolase_sf"/>
</dbReference>
<dbReference type="GO" id="GO:0016787">
    <property type="term" value="F:hydrolase activity"/>
    <property type="evidence" value="ECO:0007669"/>
    <property type="project" value="UniProtKB-KW"/>
</dbReference>